<reference evidence="3 4" key="1">
    <citation type="submission" date="2018-03" db="EMBL/GenBank/DDBJ databases">
        <title>Genomic Encyclopedia of Archaeal and Bacterial Type Strains, Phase II (KMG-II): from individual species to whole genera.</title>
        <authorList>
            <person name="Goeker M."/>
        </authorList>
    </citation>
    <scope>NUCLEOTIDE SEQUENCE [LARGE SCALE GENOMIC DNA]</scope>
    <source>
        <strain evidence="3 4">DSM 100346</strain>
    </source>
</reference>
<name>A0A316AH35_9BACT</name>
<protein>
    <submittedName>
        <fullName evidence="3">NIPSNAP protein</fullName>
    </submittedName>
</protein>
<dbReference type="Gene3D" id="3.30.70.100">
    <property type="match status" value="2"/>
</dbReference>
<dbReference type="Pfam" id="PF07978">
    <property type="entry name" value="NIPSNAP"/>
    <property type="match status" value="1"/>
</dbReference>
<dbReference type="AlphaFoldDB" id="A0A316AH35"/>
<dbReference type="InterPro" id="IPR011008">
    <property type="entry name" value="Dimeric_a/b-barrel"/>
</dbReference>
<accession>A0A316AH35</accession>
<evidence type="ECO:0000313" key="4">
    <source>
        <dbReference type="Proteomes" id="UP000245880"/>
    </source>
</evidence>
<dbReference type="EMBL" id="QGDT01000011">
    <property type="protein sequence ID" value="PWJ56599.1"/>
    <property type="molecule type" value="Genomic_DNA"/>
</dbReference>
<dbReference type="Proteomes" id="UP000245880">
    <property type="component" value="Unassembled WGS sequence"/>
</dbReference>
<gene>
    <name evidence="3" type="ORF">CLV98_11193</name>
</gene>
<proteinExistence type="predicted"/>
<evidence type="ECO:0000256" key="1">
    <source>
        <dbReference type="SAM" id="SignalP"/>
    </source>
</evidence>
<evidence type="ECO:0000259" key="2">
    <source>
        <dbReference type="Pfam" id="PF07978"/>
    </source>
</evidence>
<evidence type="ECO:0000313" key="3">
    <source>
        <dbReference type="EMBL" id="PWJ56599.1"/>
    </source>
</evidence>
<feature type="signal peptide" evidence="1">
    <location>
        <begin position="1"/>
        <end position="23"/>
    </location>
</feature>
<keyword evidence="1" id="KW-0732">Signal</keyword>
<feature type="chain" id="PRO_5016365955" evidence="1">
    <location>
        <begin position="24"/>
        <end position="261"/>
    </location>
</feature>
<dbReference type="InterPro" id="IPR012577">
    <property type="entry name" value="NIPSNAP"/>
</dbReference>
<comment type="caution">
    <text evidence="3">The sequence shown here is derived from an EMBL/GenBank/DDBJ whole genome shotgun (WGS) entry which is preliminary data.</text>
</comment>
<dbReference type="RefSeq" id="WP_109676530.1">
    <property type="nucleotide sequence ID" value="NZ_QGDT01000011.1"/>
</dbReference>
<dbReference type="SUPFAM" id="SSF54909">
    <property type="entry name" value="Dimeric alpha+beta barrel"/>
    <property type="match status" value="2"/>
</dbReference>
<feature type="domain" description="NIPSNAP" evidence="2">
    <location>
        <begin position="156"/>
        <end position="259"/>
    </location>
</feature>
<keyword evidence="4" id="KW-1185">Reference proteome</keyword>
<dbReference type="OrthoDB" id="192769at2"/>
<sequence length="261" mass="29943">MYHFSLKPFALLFLALITSLSWAKAPKREFYQIKIYRINSSEQGDRVEKYLKDAYIPAMHRIGIKNIGVFKPVTSDSLSGKQIYVLTPFKSLDQLAQLPSTLEKDKQYLSAGKDYLDAAYNNAPYQRIETTILRAFEGHPFISKPALSGSKAERIYELRSYESATEKLHLNKVRMFNDGNEVGIFDRLGFNAVFYGEVVSGGTMPNLMYMTTFDNKASRDAHWKAFTDDAEWAKVKVIPEFQHNVSKNIQKFLFPTEYSDI</sequence>
<organism evidence="3 4">
    <name type="scientific">Dyadobacter jejuensis</name>
    <dbReference type="NCBI Taxonomy" id="1082580"/>
    <lineage>
        <taxon>Bacteria</taxon>
        <taxon>Pseudomonadati</taxon>
        <taxon>Bacteroidota</taxon>
        <taxon>Cytophagia</taxon>
        <taxon>Cytophagales</taxon>
        <taxon>Spirosomataceae</taxon>
        <taxon>Dyadobacter</taxon>
    </lineage>
</organism>